<reference evidence="1" key="1">
    <citation type="journal article" date="2020" name="Cell">
        <title>Large-Scale Comparative Analyses of Tick Genomes Elucidate Their Genetic Diversity and Vector Capacities.</title>
        <authorList>
            <consortium name="Tick Genome and Microbiome Consortium (TIGMIC)"/>
            <person name="Jia N."/>
            <person name="Wang J."/>
            <person name="Shi W."/>
            <person name="Du L."/>
            <person name="Sun Y."/>
            <person name="Zhan W."/>
            <person name="Jiang J.F."/>
            <person name="Wang Q."/>
            <person name="Zhang B."/>
            <person name="Ji P."/>
            <person name="Bell-Sakyi L."/>
            <person name="Cui X.M."/>
            <person name="Yuan T.T."/>
            <person name="Jiang B.G."/>
            <person name="Yang W.F."/>
            <person name="Lam T.T."/>
            <person name="Chang Q.C."/>
            <person name="Ding S.J."/>
            <person name="Wang X.J."/>
            <person name="Zhu J.G."/>
            <person name="Ruan X.D."/>
            <person name="Zhao L."/>
            <person name="Wei J.T."/>
            <person name="Ye R.Z."/>
            <person name="Que T.C."/>
            <person name="Du C.H."/>
            <person name="Zhou Y.H."/>
            <person name="Cheng J.X."/>
            <person name="Dai P.F."/>
            <person name="Guo W.B."/>
            <person name="Han X.H."/>
            <person name="Huang E.J."/>
            <person name="Li L.F."/>
            <person name="Wei W."/>
            <person name="Gao Y.C."/>
            <person name="Liu J.Z."/>
            <person name="Shao H.Z."/>
            <person name="Wang X."/>
            <person name="Wang C.C."/>
            <person name="Yang T.C."/>
            <person name="Huo Q.B."/>
            <person name="Li W."/>
            <person name="Chen H.Y."/>
            <person name="Chen S.E."/>
            <person name="Zhou L.G."/>
            <person name="Ni X.B."/>
            <person name="Tian J.H."/>
            <person name="Sheng Y."/>
            <person name="Liu T."/>
            <person name="Pan Y.S."/>
            <person name="Xia L.Y."/>
            <person name="Li J."/>
            <person name="Zhao F."/>
            <person name="Cao W.C."/>
        </authorList>
    </citation>
    <scope>NUCLEOTIDE SEQUENCE</scope>
    <source>
        <strain evidence="1">Rmic-2018</strain>
    </source>
</reference>
<evidence type="ECO:0000313" key="1">
    <source>
        <dbReference type="EMBL" id="KAH8040600.1"/>
    </source>
</evidence>
<protein>
    <submittedName>
        <fullName evidence="1">Uncharacterized protein</fullName>
    </submittedName>
</protein>
<sequence length="171" mass="19824">MGKKGDFFIRTIHERSHQGRPSSGLEEGSLLGKASGKSILQRLEISTDELAKINGALHAHMTGDEVQTDMGSVLEYEDRTDIMVEYHRRLQLEASNANQPSSEEERRQVLKYLRVEVERRELTSYQRRVTSTRDQQNSRSRVAFEHLEIPLDTDSRLSQWPFGRNYQSYLK</sequence>
<reference evidence="1" key="2">
    <citation type="submission" date="2021-09" db="EMBL/GenBank/DDBJ databases">
        <authorList>
            <person name="Jia N."/>
            <person name="Wang J."/>
            <person name="Shi W."/>
            <person name="Du L."/>
            <person name="Sun Y."/>
            <person name="Zhan W."/>
            <person name="Jiang J."/>
            <person name="Wang Q."/>
            <person name="Zhang B."/>
            <person name="Ji P."/>
            <person name="Sakyi L.B."/>
            <person name="Cui X."/>
            <person name="Yuan T."/>
            <person name="Jiang B."/>
            <person name="Yang W."/>
            <person name="Lam T.T.-Y."/>
            <person name="Chang Q."/>
            <person name="Ding S."/>
            <person name="Wang X."/>
            <person name="Zhu J."/>
            <person name="Ruan X."/>
            <person name="Zhao L."/>
            <person name="Wei J."/>
            <person name="Que T."/>
            <person name="Du C."/>
            <person name="Cheng J."/>
            <person name="Dai P."/>
            <person name="Han X."/>
            <person name="Huang E."/>
            <person name="Gao Y."/>
            <person name="Liu J."/>
            <person name="Shao H."/>
            <person name="Ye R."/>
            <person name="Li L."/>
            <person name="Wei W."/>
            <person name="Wang X."/>
            <person name="Wang C."/>
            <person name="Huo Q."/>
            <person name="Li W."/>
            <person name="Guo W."/>
            <person name="Chen H."/>
            <person name="Chen S."/>
            <person name="Zhou L."/>
            <person name="Zhou L."/>
            <person name="Ni X."/>
            <person name="Tian J."/>
            <person name="Zhou Y."/>
            <person name="Sheng Y."/>
            <person name="Liu T."/>
            <person name="Pan Y."/>
            <person name="Xia L."/>
            <person name="Li J."/>
            <person name="Zhao F."/>
            <person name="Cao W."/>
        </authorList>
    </citation>
    <scope>NUCLEOTIDE SEQUENCE</scope>
    <source>
        <strain evidence="1">Rmic-2018</strain>
        <tissue evidence="1">Larvae</tissue>
    </source>
</reference>
<accession>A0A9J6F3A6</accession>
<dbReference type="Proteomes" id="UP000821866">
    <property type="component" value="Chromosome 1"/>
</dbReference>
<keyword evidence="2" id="KW-1185">Reference proteome</keyword>
<dbReference type="AlphaFoldDB" id="A0A9J6F3A6"/>
<dbReference type="EMBL" id="JABSTU010000001">
    <property type="protein sequence ID" value="KAH8040600.1"/>
    <property type="molecule type" value="Genomic_DNA"/>
</dbReference>
<organism evidence="1 2">
    <name type="scientific">Rhipicephalus microplus</name>
    <name type="common">Cattle tick</name>
    <name type="synonym">Boophilus microplus</name>
    <dbReference type="NCBI Taxonomy" id="6941"/>
    <lineage>
        <taxon>Eukaryota</taxon>
        <taxon>Metazoa</taxon>
        <taxon>Ecdysozoa</taxon>
        <taxon>Arthropoda</taxon>
        <taxon>Chelicerata</taxon>
        <taxon>Arachnida</taxon>
        <taxon>Acari</taxon>
        <taxon>Parasitiformes</taxon>
        <taxon>Ixodida</taxon>
        <taxon>Ixodoidea</taxon>
        <taxon>Ixodidae</taxon>
        <taxon>Rhipicephalinae</taxon>
        <taxon>Rhipicephalus</taxon>
        <taxon>Boophilus</taxon>
    </lineage>
</organism>
<proteinExistence type="predicted"/>
<comment type="caution">
    <text evidence="1">The sequence shown here is derived from an EMBL/GenBank/DDBJ whole genome shotgun (WGS) entry which is preliminary data.</text>
</comment>
<gene>
    <name evidence="1" type="ORF">HPB51_011582</name>
</gene>
<name>A0A9J6F3A6_RHIMP</name>
<evidence type="ECO:0000313" key="2">
    <source>
        <dbReference type="Proteomes" id="UP000821866"/>
    </source>
</evidence>